<dbReference type="InterPro" id="IPR050378">
    <property type="entry name" value="Metallo-dep_Hydrolases_sf"/>
</dbReference>
<dbReference type="InterPro" id="IPR010229">
    <property type="entry name" value="Pept_M38_dipep"/>
</dbReference>
<gene>
    <name evidence="3" type="ORF">JOC73_000794</name>
</gene>
<dbReference type="PANTHER" id="PTHR11647:SF1">
    <property type="entry name" value="COLLAPSIN RESPONSE MEDIATOR PROTEIN"/>
    <property type="match status" value="1"/>
</dbReference>
<sequence>MLLIKDGIVYTPEKIGKKDILIAGGQIEMISDEISLPTGFDIEVIDAKGKLVVPGFIDSHVHVLGGGGEGGYRTRTPEIQLTDLTLGGITTVVGCIGTDGVTRTMTSLVAKTRALEEEGITAYCYTGSYDVPVRTLFESPKEDLILIDKVIGVGEIAISDHRSSQPSMDELKRLSADARVGGILSGKAGVVNIHLGDGDTQLEPLLEIIKTTEIPITQYMPTHVNRSKKLTEASVEFGKLGGYLDLTTSSDPDHLEEDEVKASAGLKYLLDQGVDIDYIGFSSDAQGSLPIFNHKKEFIGLGIGLAKSLYREVKDAVIDEGVPLETALKVITQNPARILKLRRKGSLLKGLDADLVVLDADTLEIDTVVGMGRVLVEKGVAVVKGTFE</sequence>
<keyword evidence="1" id="KW-0482">Metalloprotease</keyword>
<dbReference type="Proteomes" id="UP001314796">
    <property type="component" value="Unassembled WGS sequence"/>
</dbReference>
<dbReference type="NCBIfam" id="TIGR01975">
    <property type="entry name" value="isoAsp_dipep"/>
    <property type="match status" value="1"/>
</dbReference>
<dbReference type="InterPro" id="IPR032466">
    <property type="entry name" value="Metal_Hydrolase"/>
</dbReference>
<keyword evidence="1" id="KW-0645">Protease</keyword>
<keyword evidence="1 3" id="KW-0378">Hydrolase</keyword>
<keyword evidence="1" id="KW-0862">Zinc</keyword>
<dbReference type="InterPro" id="IPR011059">
    <property type="entry name" value="Metal-dep_hydrolase_composite"/>
</dbReference>
<organism evidence="3 4">
    <name type="scientific">Alkaliphilus hydrothermalis</name>
    <dbReference type="NCBI Taxonomy" id="1482730"/>
    <lineage>
        <taxon>Bacteria</taxon>
        <taxon>Bacillati</taxon>
        <taxon>Bacillota</taxon>
        <taxon>Clostridia</taxon>
        <taxon>Peptostreptococcales</taxon>
        <taxon>Natronincolaceae</taxon>
        <taxon>Alkaliphilus</taxon>
    </lineage>
</organism>
<comment type="subcellular location">
    <subcellularLocation>
        <location evidence="1">Cytoplasm</location>
    </subcellularLocation>
</comment>
<comment type="similarity">
    <text evidence="1">Belongs to the peptidase M38 family.</text>
</comment>
<accession>A0ABS2NMX2</accession>
<protein>
    <recommendedName>
        <fullName evidence="1">Isoaspartyl dipeptidase</fullName>
        <ecNumber evidence="1">3.4.19.-</ecNumber>
    </recommendedName>
</protein>
<dbReference type="SUPFAM" id="SSF51338">
    <property type="entry name" value="Composite domain of metallo-dependent hydrolases"/>
    <property type="match status" value="1"/>
</dbReference>
<dbReference type="InterPro" id="IPR006680">
    <property type="entry name" value="Amidohydro-rel"/>
</dbReference>
<dbReference type="EC" id="3.4.19.-" evidence="1"/>
<name>A0ABS2NMX2_9FIRM</name>
<dbReference type="EMBL" id="JAFBEE010000003">
    <property type="protein sequence ID" value="MBM7614283.1"/>
    <property type="molecule type" value="Genomic_DNA"/>
</dbReference>
<proteinExistence type="inferred from homology"/>
<dbReference type="Gene3D" id="2.30.40.10">
    <property type="entry name" value="Urease, subunit C, domain 1"/>
    <property type="match status" value="1"/>
</dbReference>
<evidence type="ECO:0000313" key="3">
    <source>
        <dbReference type="EMBL" id="MBM7614283.1"/>
    </source>
</evidence>
<comment type="cofactor">
    <cofactor evidence="1">
        <name>Zn(2+)</name>
        <dbReference type="ChEBI" id="CHEBI:29105"/>
    </cofactor>
    <text evidence="1">Binds 2 Zn(2+) ions per subunit.</text>
</comment>
<keyword evidence="1" id="KW-0479">Metal-binding</keyword>
<dbReference type="PIRSF" id="PIRSF001238">
    <property type="entry name" value="IadA"/>
    <property type="match status" value="1"/>
</dbReference>
<evidence type="ECO:0000256" key="1">
    <source>
        <dbReference type="PIRNR" id="PIRNR001238"/>
    </source>
</evidence>
<dbReference type="Pfam" id="PF01979">
    <property type="entry name" value="Amidohydro_1"/>
    <property type="match status" value="1"/>
</dbReference>
<comment type="caution">
    <text evidence="3">The sequence shown here is derived from an EMBL/GenBank/DDBJ whole genome shotgun (WGS) entry which is preliminary data.</text>
</comment>
<reference evidence="3 4" key="1">
    <citation type="submission" date="2021-01" db="EMBL/GenBank/DDBJ databases">
        <title>Genomic Encyclopedia of Type Strains, Phase IV (KMG-IV): sequencing the most valuable type-strain genomes for metagenomic binning, comparative biology and taxonomic classification.</title>
        <authorList>
            <person name="Goeker M."/>
        </authorList>
    </citation>
    <scope>NUCLEOTIDE SEQUENCE [LARGE SCALE GENOMIC DNA]</scope>
    <source>
        <strain evidence="3 4">DSM 25890</strain>
    </source>
</reference>
<comment type="function">
    <text evidence="1">Catalyzes the hydrolytic cleavage of a subset of L-isoaspartyl (L-beta-aspartyl) dipeptides. Used to degrade proteins damaged by L-isoaspartyl residues formation.</text>
</comment>
<dbReference type="RefSeq" id="WP_204400560.1">
    <property type="nucleotide sequence ID" value="NZ_JAFBEE010000003.1"/>
</dbReference>
<dbReference type="Gene3D" id="3.20.20.140">
    <property type="entry name" value="Metal-dependent hydrolases"/>
    <property type="match status" value="1"/>
</dbReference>
<dbReference type="PANTHER" id="PTHR11647">
    <property type="entry name" value="HYDRANTOINASE/DIHYDROPYRIMIDINASE FAMILY MEMBER"/>
    <property type="match status" value="1"/>
</dbReference>
<keyword evidence="4" id="KW-1185">Reference proteome</keyword>
<comment type="PTM">
    <text evidence="1">Carboxylation allows a single lysine to coordinate two zinc ions.</text>
</comment>
<evidence type="ECO:0000259" key="2">
    <source>
        <dbReference type="Pfam" id="PF01979"/>
    </source>
</evidence>
<evidence type="ECO:0000313" key="4">
    <source>
        <dbReference type="Proteomes" id="UP001314796"/>
    </source>
</evidence>
<feature type="domain" description="Amidohydrolase-related" evidence="2">
    <location>
        <begin position="51"/>
        <end position="372"/>
    </location>
</feature>
<dbReference type="GO" id="GO:0016787">
    <property type="term" value="F:hydrolase activity"/>
    <property type="evidence" value="ECO:0007669"/>
    <property type="project" value="UniProtKB-KW"/>
</dbReference>
<dbReference type="SUPFAM" id="SSF51556">
    <property type="entry name" value="Metallo-dependent hydrolases"/>
    <property type="match status" value="1"/>
</dbReference>